<keyword evidence="3" id="KW-1185">Reference proteome</keyword>
<dbReference type="AlphaFoldDB" id="A0A2P5CGH6"/>
<comment type="caution">
    <text evidence="2">The sequence shown here is derived from an EMBL/GenBank/DDBJ whole genome shotgun (WGS) entry which is preliminary data.</text>
</comment>
<name>A0A2P5CGH6_PARAD</name>
<evidence type="ECO:0000256" key="1">
    <source>
        <dbReference type="SAM" id="Phobius"/>
    </source>
</evidence>
<evidence type="ECO:0000313" key="2">
    <source>
        <dbReference type="EMBL" id="PON60149.1"/>
    </source>
</evidence>
<evidence type="ECO:0000313" key="3">
    <source>
        <dbReference type="Proteomes" id="UP000237105"/>
    </source>
</evidence>
<keyword evidence="1" id="KW-1133">Transmembrane helix</keyword>
<keyword evidence="1" id="KW-0472">Membrane</keyword>
<proteinExistence type="predicted"/>
<reference evidence="3" key="1">
    <citation type="submission" date="2016-06" db="EMBL/GenBank/DDBJ databases">
        <title>Parallel loss of symbiosis genes in relatives of nitrogen-fixing non-legume Parasponia.</title>
        <authorList>
            <person name="Van Velzen R."/>
            <person name="Holmer R."/>
            <person name="Bu F."/>
            <person name="Rutten L."/>
            <person name="Van Zeijl A."/>
            <person name="Liu W."/>
            <person name="Santuari L."/>
            <person name="Cao Q."/>
            <person name="Sharma T."/>
            <person name="Shen D."/>
            <person name="Roswanjaya Y."/>
            <person name="Wardhani T."/>
            <person name="Kalhor M.S."/>
            <person name="Jansen J."/>
            <person name="Van den Hoogen J."/>
            <person name="Gungor B."/>
            <person name="Hartog M."/>
            <person name="Hontelez J."/>
            <person name="Verver J."/>
            <person name="Yang W.-C."/>
            <person name="Schijlen E."/>
            <person name="Repin R."/>
            <person name="Schilthuizen M."/>
            <person name="Schranz E."/>
            <person name="Heidstra R."/>
            <person name="Miyata K."/>
            <person name="Fedorova E."/>
            <person name="Kohlen W."/>
            <person name="Bisseling T."/>
            <person name="Smit S."/>
            <person name="Geurts R."/>
        </authorList>
    </citation>
    <scope>NUCLEOTIDE SEQUENCE [LARGE SCALE GENOMIC DNA]</scope>
    <source>
        <strain evidence="3">cv. WU1-14</strain>
    </source>
</reference>
<sequence>MCNEYKTKPFLDFVNSFLQGPPNQGEETRIKCQTKDTALVLDESGLRYTVKTSVSASDRLIMILPIFFFVFSPLLQELYWYPQGSGHTTPGSNSVNKHLPA</sequence>
<dbReference type="EMBL" id="JXTB01000133">
    <property type="protein sequence ID" value="PON60149.1"/>
    <property type="molecule type" value="Genomic_DNA"/>
</dbReference>
<accession>A0A2P5CGH6</accession>
<organism evidence="2 3">
    <name type="scientific">Parasponia andersonii</name>
    <name type="common">Sponia andersonii</name>
    <dbReference type="NCBI Taxonomy" id="3476"/>
    <lineage>
        <taxon>Eukaryota</taxon>
        <taxon>Viridiplantae</taxon>
        <taxon>Streptophyta</taxon>
        <taxon>Embryophyta</taxon>
        <taxon>Tracheophyta</taxon>
        <taxon>Spermatophyta</taxon>
        <taxon>Magnoliopsida</taxon>
        <taxon>eudicotyledons</taxon>
        <taxon>Gunneridae</taxon>
        <taxon>Pentapetalae</taxon>
        <taxon>rosids</taxon>
        <taxon>fabids</taxon>
        <taxon>Rosales</taxon>
        <taxon>Cannabaceae</taxon>
        <taxon>Parasponia</taxon>
    </lineage>
</organism>
<feature type="transmembrane region" description="Helical" evidence="1">
    <location>
        <begin position="60"/>
        <end position="81"/>
    </location>
</feature>
<protein>
    <submittedName>
        <fullName evidence="2">Uncharacterized protein</fullName>
    </submittedName>
</protein>
<gene>
    <name evidence="2" type="ORF">PanWU01x14_154740</name>
</gene>
<dbReference type="Proteomes" id="UP000237105">
    <property type="component" value="Unassembled WGS sequence"/>
</dbReference>
<dbReference type="OrthoDB" id="10506440at2759"/>
<keyword evidence="1" id="KW-0812">Transmembrane</keyword>